<name>U1MLX3_9MICO</name>
<dbReference type="RefSeq" id="WP_021011902.1">
    <property type="nucleotide sequence ID" value="NZ_ASHR01000049.1"/>
</dbReference>
<dbReference type="Proteomes" id="UP000016462">
    <property type="component" value="Unassembled WGS sequence"/>
</dbReference>
<dbReference type="EMBL" id="ASHR01000049">
    <property type="protein sequence ID" value="ERG62866.1"/>
    <property type="molecule type" value="Genomic_DNA"/>
</dbReference>
<protein>
    <recommendedName>
        <fullName evidence="3">Antitoxin Xre/MbcA/ParS-like toxin-binding domain-containing protein</fullName>
    </recommendedName>
</protein>
<gene>
    <name evidence="1" type="ORF">L332_00075</name>
</gene>
<comment type="caution">
    <text evidence="1">The sequence shown here is derived from an EMBL/GenBank/DDBJ whole genome shotgun (WGS) entry which is preliminary data.</text>
</comment>
<evidence type="ECO:0000313" key="1">
    <source>
        <dbReference type="EMBL" id="ERG62866.1"/>
    </source>
</evidence>
<sequence>MRDKSLRLTVAFRESELPIIEQAAHRLGMSVSDYASYALSRMATQELGHGARAADLNSERYPSRRSLRPVRERALMPMPEVVRQLREFLGPQLLSLTVDASVDQIKSWAREDTQPQGDHERRLREAHEVWQLVVSVESSKTTRAWWMSMKDGLDDLSPAEAIAKDQAAAVMSVARDFLEAG</sequence>
<dbReference type="AlphaFoldDB" id="U1MLX3"/>
<evidence type="ECO:0008006" key="3">
    <source>
        <dbReference type="Google" id="ProtNLM"/>
    </source>
</evidence>
<organism evidence="1 2">
    <name type="scientific">Agrococcus pavilionensis RW1</name>
    <dbReference type="NCBI Taxonomy" id="1330458"/>
    <lineage>
        <taxon>Bacteria</taxon>
        <taxon>Bacillati</taxon>
        <taxon>Actinomycetota</taxon>
        <taxon>Actinomycetes</taxon>
        <taxon>Micrococcales</taxon>
        <taxon>Microbacteriaceae</taxon>
        <taxon>Agrococcus</taxon>
    </lineage>
</organism>
<reference evidence="1 2" key="1">
    <citation type="journal article" date="2013" name="Genome Announc.">
        <title>First draft genome sequence from a member of the genus agrococcus, isolated from modern microbialites.</title>
        <authorList>
            <person name="White R.A.III."/>
            <person name="Grassa C.J."/>
            <person name="Suttle C.A."/>
        </authorList>
    </citation>
    <scope>NUCLEOTIDE SEQUENCE [LARGE SCALE GENOMIC DNA]</scope>
    <source>
        <strain evidence="1 2">RW1</strain>
    </source>
</reference>
<evidence type="ECO:0000313" key="2">
    <source>
        <dbReference type="Proteomes" id="UP000016462"/>
    </source>
</evidence>
<keyword evidence="2" id="KW-1185">Reference proteome</keyword>
<accession>U1MLX3</accession>
<proteinExistence type="predicted"/>